<evidence type="ECO:0000256" key="2">
    <source>
        <dbReference type="ARBA" id="ARBA00006150"/>
    </source>
</evidence>
<keyword evidence="11 13" id="KW-0472">Membrane</keyword>
<keyword evidence="3" id="KW-0031">Aminopeptidase</keyword>
<dbReference type="Gene3D" id="2.140.10.30">
    <property type="entry name" value="Dipeptidylpeptidase IV, N-terminal domain"/>
    <property type="match status" value="1"/>
</dbReference>
<dbReference type="PANTHER" id="PTHR11731">
    <property type="entry name" value="PROTEASE FAMILY S9B,C DIPEPTIDYL-PEPTIDASE IV-RELATED"/>
    <property type="match status" value="1"/>
</dbReference>
<dbReference type="STRING" id="590646.G3BCU1"/>
<dbReference type="GO" id="GO:0005886">
    <property type="term" value="C:plasma membrane"/>
    <property type="evidence" value="ECO:0007669"/>
    <property type="project" value="TreeGrafter"/>
</dbReference>
<dbReference type="Gene3D" id="3.40.50.1820">
    <property type="entry name" value="alpha/beta hydrolase"/>
    <property type="match status" value="1"/>
</dbReference>
<dbReference type="GO" id="GO:0006508">
    <property type="term" value="P:proteolysis"/>
    <property type="evidence" value="ECO:0007669"/>
    <property type="project" value="UniProtKB-KW"/>
</dbReference>
<keyword evidence="9" id="KW-0735">Signal-anchor</keyword>
<evidence type="ECO:0000256" key="1">
    <source>
        <dbReference type="ARBA" id="ARBA00004576"/>
    </source>
</evidence>
<evidence type="ECO:0000256" key="8">
    <source>
        <dbReference type="ARBA" id="ARBA00022825"/>
    </source>
</evidence>
<keyword evidence="4" id="KW-0926">Vacuole</keyword>
<dbReference type="InterPro" id="IPR001375">
    <property type="entry name" value="Peptidase_S9_cat"/>
</dbReference>
<dbReference type="GO" id="GO:0004252">
    <property type="term" value="F:serine-type endopeptidase activity"/>
    <property type="evidence" value="ECO:0007669"/>
    <property type="project" value="InterPro"/>
</dbReference>
<dbReference type="Pfam" id="PF00930">
    <property type="entry name" value="DPPIV_N"/>
    <property type="match status" value="1"/>
</dbReference>
<dbReference type="GeneID" id="18246204"/>
<keyword evidence="6 13" id="KW-0812">Transmembrane</keyword>
<dbReference type="AlphaFoldDB" id="G3BCU1"/>
<evidence type="ECO:0000313" key="16">
    <source>
        <dbReference type="EMBL" id="EGV60210.1"/>
    </source>
</evidence>
<dbReference type="Proteomes" id="UP000000707">
    <property type="component" value="Unassembled WGS sequence"/>
</dbReference>
<keyword evidence="12" id="KW-0325">Glycoprotein</keyword>
<protein>
    <recommendedName>
        <fullName evidence="18">Dipeptidyl aminopeptidase B</fullName>
    </recommendedName>
</protein>
<evidence type="ECO:0000259" key="14">
    <source>
        <dbReference type="Pfam" id="PF00326"/>
    </source>
</evidence>
<keyword evidence="5" id="KW-0645">Protease</keyword>
<name>G3BCU1_CANTC</name>
<evidence type="ECO:0000256" key="5">
    <source>
        <dbReference type="ARBA" id="ARBA00022670"/>
    </source>
</evidence>
<organism evidence="17">
    <name type="scientific">Candida tenuis (strain ATCC 10573 / BCRC 21748 / CBS 615 / JCM 9827 / NBRC 10315 / NRRL Y-1498 / VKM Y-70)</name>
    <name type="common">Yeast</name>
    <name type="synonym">Yamadazyma tenuis</name>
    <dbReference type="NCBI Taxonomy" id="590646"/>
    <lineage>
        <taxon>Eukaryota</taxon>
        <taxon>Fungi</taxon>
        <taxon>Dikarya</taxon>
        <taxon>Ascomycota</taxon>
        <taxon>Saccharomycotina</taxon>
        <taxon>Pichiomycetes</taxon>
        <taxon>Debaryomycetaceae</taxon>
        <taxon>Yamadazyma</taxon>
    </lineage>
</organism>
<dbReference type="SUPFAM" id="SSF82171">
    <property type="entry name" value="DPP6 N-terminal domain-like"/>
    <property type="match status" value="1"/>
</dbReference>
<dbReference type="FunFam" id="3.40.50.1820:FF:000003">
    <property type="entry name" value="Dipeptidyl peptidase 4"/>
    <property type="match status" value="1"/>
</dbReference>
<comment type="similarity">
    <text evidence="2">Belongs to the peptidase S9B family.</text>
</comment>
<evidence type="ECO:0000256" key="3">
    <source>
        <dbReference type="ARBA" id="ARBA00022438"/>
    </source>
</evidence>
<dbReference type="Pfam" id="PF00326">
    <property type="entry name" value="Peptidase_S9"/>
    <property type="match status" value="1"/>
</dbReference>
<dbReference type="GO" id="GO:0008239">
    <property type="term" value="F:dipeptidyl-peptidase activity"/>
    <property type="evidence" value="ECO:0007669"/>
    <property type="project" value="TreeGrafter"/>
</dbReference>
<dbReference type="InterPro" id="IPR050278">
    <property type="entry name" value="Serine_Prot_S9B/DPPIV"/>
</dbReference>
<feature type="domain" description="Peptidase S9 prolyl oligopeptidase catalytic" evidence="14">
    <location>
        <begin position="630"/>
        <end position="832"/>
    </location>
</feature>
<dbReference type="PROSITE" id="PS00708">
    <property type="entry name" value="PRO_ENDOPEP_SER"/>
    <property type="match status" value="1"/>
</dbReference>
<keyword evidence="8" id="KW-0720">Serine protease</keyword>
<dbReference type="InterPro" id="IPR002469">
    <property type="entry name" value="Peptidase_S9B_N"/>
</dbReference>
<evidence type="ECO:0000313" key="17">
    <source>
        <dbReference type="Proteomes" id="UP000000707"/>
    </source>
</evidence>
<keyword evidence="7" id="KW-0378">Hydrolase</keyword>
<keyword evidence="17" id="KW-1185">Reference proteome</keyword>
<evidence type="ECO:0000256" key="12">
    <source>
        <dbReference type="ARBA" id="ARBA00023180"/>
    </source>
</evidence>
<reference evidence="16 17" key="1">
    <citation type="journal article" date="2011" name="Proc. Natl. Acad. Sci. U.S.A.">
        <title>Comparative genomics of xylose-fermenting fungi for enhanced biofuel production.</title>
        <authorList>
            <person name="Wohlbach D.J."/>
            <person name="Kuo A."/>
            <person name="Sato T.K."/>
            <person name="Potts K.M."/>
            <person name="Salamov A.A."/>
            <person name="LaButti K.M."/>
            <person name="Sun H."/>
            <person name="Clum A."/>
            <person name="Pangilinan J.L."/>
            <person name="Lindquist E.A."/>
            <person name="Lucas S."/>
            <person name="Lapidus A."/>
            <person name="Jin M."/>
            <person name="Gunawan C."/>
            <person name="Balan V."/>
            <person name="Dale B.E."/>
            <person name="Jeffries T.W."/>
            <person name="Zinkel R."/>
            <person name="Barry K.W."/>
            <person name="Grigoriev I.V."/>
            <person name="Gasch A.P."/>
        </authorList>
    </citation>
    <scope>NUCLEOTIDE SEQUENCE [LARGE SCALE GENOMIC DNA]</scope>
    <source>
        <strain evidence="17">ATCC 10573 / BCRC 21748 / CBS 615 / JCM 9827 / NBRC 10315 / NRRL Y-1498 / VKM Y-70</strain>
    </source>
</reference>
<evidence type="ECO:0000256" key="4">
    <source>
        <dbReference type="ARBA" id="ARBA00022554"/>
    </source>
</evidence>
<dbReference type="OrthoDB" id="16520at2759"/>
<sequence>MDKETQPSRRPHGLVFRHYMAGAILTAVLVWGSGFLLFGLSHFNLTYNIANKDLSILINSPPLLSHYAYPTNHSGLINGKIPLNFFIAGEGTFSPEYFEVQWIREPDSLKNDKGTYVVREHIPSGTDDEYDTQYVVKSIVDPDYEYVLFNGSAFKFAGLEYNIDKLLASPDLQLAVLRTNSTHNYRHSTFAIYWILDIHKNTIVPLFNPDDKISVTAWSPDSEKIAYVYDNNIYIKFITGSTEQITFDGTAEVFNGRPDWVYEEEVYASDITMWWSPNGDKLGYLRMDNSDTPTFPIPYYVQEGYEDYPKMVELKYPKPGYPNPKVDVGIYDLNTNDARLLKLDTPNIKDKLVTQVTWVSAQDVLVRISTRSSDLLEFYLINADTYKYDLVRTHSATHGWFEVTFDTFYVPKNEALELTEDGYIDTVVVDGYNHLAYFSPPSNSEGMLLTQGQWEIQDGSISFDYSDGNVYFISTMKSPVERHVHSVNLLEAIKSPDLPIIKNITDTSKEGFFSGSFSSGSRYLVLTYRGPSVPYQQLVDLKTNEVVRTLESNTKLAEALEKYAIPEVKHAVVSLGPDESGDEIFVDTLETFPLNFNPKMKYPVLFYVYGGPGSQTVTKAFSVGFSSIAAAELNAVVVTVDGRGTGFNTHNKNGADFKFIVRDLLGHYEPIDQIKAAKKWSEKPYVDSDRIAIWGWSYGGFMTLKTLETDTEHVFKYGCSVAPVTDWKLYDSVYTERYMRTPQENPEGYVVGSINNVTNFHNVTRFLMMHGSGDDNVHFQHSLKLLDKLNLESVENFDFMVFPDSDHSISYHNGNHVIYHRLLKWLKKAFNNQYVGAGH</sequence>
<dbReference type="eggNOG" id="KOG2100">
    <property type="taxonomic scope" value="Eukaryota"/>
</dbReference>
<dbReference type="EMBL" id="GL996528">
    <property type="protein sequence ID" value="EGV60210.1"/>
    <property type="molecule type" value="Genomic_DNA"/>
</dbReference>
<evidence type="ECO:0000256" key="13">
    <source>
        <dbReference type="SAM" id="Phobius"/>
    </source>
</evidence>
<dbReference type="SUPFAM" id="SSF53474">
    <property type="entry name" value="alpha/beta-Hydrolases"/>
    <property type="match status" value="1"/>
</dbReference>
<feature type="transmembrane region" description="Helical" evidence="13">
    <location>
        <begin position="21"/>
        <end position="43"/>
    </location>
</feature>
<evidence type="ECO:0000256" key="10">
    <source>
        <dbReference type="ARBA" id="ARBA00022989"/>
    </source>
</evidence>
<dbReference type="MEROPS" id="S09.006"/>
<evidence type="ECO:0000256" key="6">
    <source>
        <dbReference type="ARBA" id="ARBA00022692"/>
    </source>
</evidence>
<dbReference type="InterPro" id="IPR029058">
    <property type="entry name" value="AB_hydrolase_fold"/>
</dbReference>
<dbReference type="PANTHER" id="PTHR11731:SF200">
    <property type="entry name" value="DIPEPTIDYL PEPTIDASE 10, ISOFORM B"/>
    <property type="match status" value="1"/>
</dbReference>
<evidence type="ECO:0000256" key="11">
    <source>
        <dbReference type="ARBA" id="ARBA00023136"/>
    </source>
</evidence>
<feature type="domain" description="Dipeptidylpeptidase IV N-terminal" evidence="15">
    <location>
        <begin position="169"/>
        <end position="535"/>
    </location>
</feature>
<comment type="subcellular location">
    <subcellularLocation>
        <location evidence="1">Vacuole membrane</location>
        <topology evidence="1">Single-pass type II membrane protein</topology>
    </subcellularLocation>
</comment>
<accession>G3BCU1</accession>
<evidence type="ECO:0000256" key="7">
    <source>
        <dbReference type="ARBA" id="ARBA00022801"/>
    </source>
</evidence>
<evidence type="ECO:0000259" key="15">
    <source>
        <dbReference type="Pfam" id="PF00930"/>
    </source>
</evidence>
<dbReference type="InterPro" id="IPR002471">
    <property type="entry name" value="Pept_S9_AS"/>
</dbReference>
<gene>
    <name evidence="16" type="ORF">CANTEDRAFT_110570</name>
</gene>
<dbReference type="RefSeq" id="XP_006689424.1">
    <property type="nucleotide sequence ID" value="XM_006689361.1"/>
</dbReference>
<dbReference type="KEGG" id="cten:18246204"/>
<evidence type="ECO:0008006" key="18">
    <source>
        <dbReference type="Google" id="ProtNLM"/>
    </source>
</evidence>
<keyword evidence="10 13" id="KW-1133">Transmembrane helix</keyword>
<dbReference type="GO" id="GO:0005774">
    <property type="term" value="C:vacuolar membrane"/>
    <property type="evidence" value="ECO:0007669"/>
    <property type="project" value="UniProtKB-SubCell"/>
</dbReference>
<evidence type="ECO:0000256" key="9">
    <source>
        <dbReference type="ARBA" id="ARBA00022968"/>
    </source>
</evidence>
<proteinExistence type="inferred from homology"/>
<dbReference type="GO" id="GO:0004177">
    <property type="term" value="F:aminopeptidase activity"/>
    <property type="evidence" value="ECO:0007669"/>
    <property type="project" value="UniProtKB-KW"/>
</dbReference>
<dbReference type="HOGENOM" id="CLU_006105_0_1_1"/>